<keyword evidence="11 14" id="KW-0472">Membrane</keyword>
<dbReference type="GO" id="GO:0015344">
    <property type="term" value="F:siderophore uptake transmembrane transporter activity"/>
    <property type="evidence" value="ECO:0007669"/>
    <property type="project" value="TreeGrafter"/>
</dbReference>
<dbReference type="Pfam" id="PF07715">
    <property type="entry name" value="Plug"/>
    <property type="match status" value="1"/>
</dbReference>
<dbReference type="SUPFAM" id="SSF49452">
    <property type="entry name" value="Starch-binding domain-like"/>
    <property type="match status" value="1"/>
</dbReference>
<dbReference type="InterPro" id="IPR000531">
    <property type="entry name" value="Beta-barrel_TonB"/>
</dbReference>
<keyword evidence="20" id="KW-1185">Reference proteome</keyword>
<keyword evidence="7 16" id="KW-0732">Signal</keyword>
<keyword evidence="10 15" id="KW-0798">TonB box</keyword>
<dbReference type="Gene3D" id="2.40.170.20">
    <property type="entry name" value="TonB-dependent receptor, beta-barrel domain"/>
    <property type="match status" value="1"/>
</dbReference>
<evidence type="ECO:0000256" key="7">
    <source>
        <dbReference type="ARBA" id="ARBA00022729"/>
    </source>
</evidence>
<feature type="domain" description="TonB-dependent receptor plug" evidence="18">
    <location>
        <begin position="137"/>
        <end position="231"/>
    </location>
</feature>
<dbReference type="AlphaFoldDB" id="A0A327VJU9"/>
<dbReference type="GO" id="GO:0015891">
    <property type="term" value="P:siderophore transport"/>
    <property type="evidence" value="ECO:0007669"/>
    <property type="project" value="InterPro"/>
</dbReference>
<dbReference type="InterPro" id="IPR013784">
    <property type="entry name" value="Carb-bd-like_fold"/>
</dbReference>
<dbReference type="GO" id="GO:0038023">
    <property type="term" value="F:signaling receptor activity"/>
    <property type="evidence" value="ECO:0007669"/>
    <property type="project" value="InterPro"/>
</dbReference>
<dbReference type="NCBIfam" id="TIGR01783">
    <property type="entry name" value="TonB-siderophor"/>
    <property type="match status" value="1"/>
</dbReference>
<evidence type="ECO:0000256" key="6">
    <source>
        <dbReference type="ARBA" id="ARBA00022692"/>
    </source>
</evidence>
<dbReference type="Gene3D" id="2.60.40.1120">
    <property type="entry name" value="Carboxypeptidase-like, regulatory domain"/>
    <property type="match status" value="1"/>
</dbReference>
<dbReference type="InterPro" id="IPR010105">
    <property type="entry name" value="TonB_sidphr_rcpt"/>
</dbReference>
<evidence type="ECO:0000256" key="4">
    <source>
        <dbReference type="ARBA" id="ARBA00022452"/>
    </source>
</evidence>
<keyword evidence="6 14" id="KW-0812">Transmembrane</keyword>
<evidence type="ECO:0000256" key="2">
    <source>
        <dbReference type="ARBA" id="ARBA00009810"/>
    </source>
</evidence>
<dbReference type="PROSITE" id="PS52016">
    <property type="entry name" value="TONB_DEPENDENT_REC_3"/>
    <property type="match status" value="1"/>
</dbReference>
<keyword evidence="9" id="KW-0406">Ion transport</keyword>
<evidence type="ECO:0000256" key="9">
    <source>
        <dbReference type="ARBA" id="ARBA00023065"/>
    </source>
</evidence>
<dbReference type="Proteomes" id="UP000249819">
    <property type="component" value="Unassembled WGS sequence"/>
</dbReference>
<protein>
    <submittedName>
        <fullName evidence="19">Iron complex outermembrane receptor protein</fullName>
    </submittedName>
</protein>
<dbReference type="InterPro" id="IPR037066">
    <property type="entry name" value="Plug_dom_sf"/>
</dbReference>
<feature type="domain" description="TonB-dependent receptor-like beta-barrel" evidence="17">
    <location>
        <begin position="355"/>
        <end position="788"/>
    </location>
</feature>
<dbReference type="GO" id="GO:0030246">
    <property type="term" value="F:carbohydrate binding"/>
    <property type="evidence" value="ECO:0007669"/>
    <property type="project" value="InterPro"/>
</dbReference>
<dbReference type="InterPro" id="IPR039426">
    <property type="entry name" value="TonB-dep_rcpt-like"/>
</dbReference>
<organism evidence="19 20">
    <name type="scientific">Chitinophaga dinghuensis</name>
    <dbReference type="NCBI Taxonomy" id="1539050"/>
    <lineage>
        <taxon>Bacteria</taxon>
        <taxon>Pseudomonadati</taxon>
        <taxon>Bacteroidota</taxon>
        <taxon>Chitinophagia</taxon>
        <taxon>Chitinophagales</taxon>
        <taxon>Chitinophagaceae</taxon>
        <taxon>Chitinophaga</taxon>
    </lineage>
</organism>
<keyword evidence="5" id="KW-0410">Iron transport</keyword>
<dbReference type="Pfam" id="PF00593">
    <property type="entry name" value="TonB_dep_Rec_b-barrel"/>
    <property type="match status" value="1"/>
</dbReference>
<dbReference type="GO" id="GO:0009279">
    <property type="term" value="C:cell outer membrane"/>
    <property type="evidence" value="ECO:0007669"/>
    <property type="project" value="UniProtKB-SubCell"/>
</dbReference>
<evidence type="ECO:0000256" key="15">
    <source>
        <dbReference type="RuleBase" id="RU003357"/>
    </source>
</evidence>
<dbReference type="PANTHER" id="PTHR32552">
    <property type="entry name" value="FERRICHROME IRON RECEPTOR-RELATED"/>
    <property type="match status" value="1"/>
</dbReference>
<evidence type="ECO:0000256" key="3">
    <source>
        <dbReference type="ARBA" id="ARBA00022448"/>
    </source>
</evidence>
<evidence type="ECO:0000313" key="19">
    <source>
        <dbReference type="EMBL" id="RAJ73455.1"/>
    </source>
</evidence>
<feature type="chain" id="PRO_5016372571" evidence="16">
    <location>
        <begin position="22"/>
        <end position="816"/>
    </location>
</feature>
<gene>
    <name evidence="19" type="ORF">CLV59_1137</name>
</gene>
<accession>A0A327VJU9</accession>
<keyword evidence="13 14" id="KW-0998">Cell outer membrane</keyword>
<evidence type="ECO:0000313" key="20">
    <source>
        <dbReference type="Proteomes" id="UP000249819"/>
    </source>
</evidence>
<evidence type="ECO:0000256" key="11">
    <source>
        <dbReference type="ARBA" id="ARBA00023136"/>
    </source>
</evidence>
<keyword evidence="12 19" id="KW-0675">Receptor</keyword>
<comment type="caution">
    <text evidence="19">The sequence shown here is derived from an EMBL/GenBank/DDBJ whole genome shotgun (WGS) entry which is preliminary data.</text>
</comment>
<dbReference type="Gene3D" id="2.170.130.10">
    <property type="entry name" value="TonB-dependent receptor, plug domain"/>
    <property type="match status" value="1"/>
</dbReference>
<name>A0A327VJU9_9BACT</name>
<evidence type="ECO:0000259" key="18">
    <source>
        <dbReference type="Pfam" id="PF07715"/>
    </source>
</evidence>
<evidence type="ECO:0000256" key="13">
    <source>
        <dbReference type="ARBA" id="ARBA00023237"/>
    </source>
</evidence>
<keyword evidence="8" id="KW-0408">Iron</keyword>
<keyword evidence="3 14" id="KW-0813">Transport</keyword>
<evidence type="ECO:0000259" key="17">
    <source>
        <dbReference type="Pfam" id="PF00593"/>
    </source>
</evidence>
<comment type="similarity">
    <text evidence="2 14 15">Belongs to the TonB-dependent receptor family.</text>
</comment>
<evidence type="ECO:0000256" key="1">
    <source>
        <dbReference type="ARBA" id="ARBA00004571"/>
    </source>
</evidence>
<evidence type="ECO:0000256" key="8">
    <source>
        <dbReference type="ARBA" id="ARBA00023004"/>
    </source>
</evidence>
<dbReference type="InterPro" id="IPR036942">
    <property type="entry name" value="Beta-barrel_TonB_sf"/>
</dbReference>
<reference evidence="19 20" key="1">
    <citation type="submission" date="2018-06" db="EMBL/GenBank/DDBJ databases">
        <title>Genomic Encyclopedia of Archaeal and Bacterial Type Strains, Phase II (KMG-II): from individual species to whole genera.</title>
        <authorList>
            <person name="Goeker M."/>
        </authorList>
    </citation>
    <scope>NUCLEOTIDE SEQUENCE [LARGE SCALE GENOMIC DNA]</scope>
    <source>
        <strain evidence="19 20">DSM 29821</strain>
    </source>
</reference>
<dbReference type="CDD" id="cd01347">
    <property type="entry name" value="ligand_gated_channel"/>
    <property type="match status" value="1"/>
</dbReference>
<sequence length="816" mass="90140">MLRKISVLTTLLLAYAAIVSAQHNTGSIKGSVITSDGQPGSFVTIQVKSSGRGTVTDVKGDFSLRKLEPGTYTLQLSLMGYNSKEQDVTVSAGNTTQVQIRLEVSDRQLSEVTITGSQRRFTNKESQYIAKLPLRNLENPQVYSVVNAQLLQQQVTTNLDDALKNVPGITKLWSSTGRPSDGAGYFSLRGFAVQPTMVNGLPGLTNGIGDPAYVERMEVLKGPSGTLYGSSLISFGGLINLVTKKPYDGFGGEIAYTAGSYGLNRVSADVNTPLKQDNSLTMRTIASYQSQNSWQDAGWSKSLFFAPSLQYRVNDKLTFNFNSVFSTGESTNALMVFLNRSRPLIAHNPTELGMDFKRSFTSDDITYKTPTINLQAQATYKISNNWTSQTNVSRSEARSNGYYSYVMFLDRGNFPAGANRANDTLLSRFVYHQNSTTSNTDIQQNFTGDFKIGNVRNRILVGFDYMQMEVRNDNSPYLMFDSVSAVNKNDPNYYNLNRQSVDAKLAAANQAGATKNRTTNNTYSVYVSDVVNITDRLLAMASLRFDYFDYKGVTNYISNKVPTPYTQTAWSPKFGLVYEVVKDQVSLFANYMNGFQNVAPQTQPLPELNTTFKPQQANQLEGGVKLDAFNHKLSFTATYYDIKVTNILNQSVYVDASGNKLNYTTQGGKQSSRGVELEATANPLPGLNIVAGYSHNESKLEDTYEYQEGLRPVTAGPKDLANLWISYAVSSGKLHGLGAGFGGNYVSDNVVANNRIVGKFTLPAYTVLNASVFYDTKKYVLTLKVNNLTNKEYYNGWTTVERQMPRNVAGSIAFRF</sequence>
<feature type="signal peptide" evidence="16">
    <location>
        <begin position="1"/>
        <end position="21"/>
    </location>
</feature>
<dbReference type="EMBL" id="QLMA01000013">
    <property type="protein sequence ID" value="RAJ73455.1"/>
    <property type="molecule type" value="Genomic_DNA"/>
</dbReference>
<evidence type="ECO:0000256" key="12">
    <source>
        <dbReference type="ARBA" id="ARBA00023170"/>
    </source>
</evidence>
<keyword evidence="4 14" id="KW-1134">Transmembrane beta strand</keyword>
<evidence type="ECO:0000256" key="10">
    <source>
        <dbReference type="ARBA" id="ARBA00023077"/>
    </source>
</evidence>
<dbReference type="Pfam" id="PF13715">
    <property type="entry name" value="CarbopepD_reg_2"/>
    <property type="match status" value="1"/>
</dbReference>
<dbReference type="InterPro" id="IPR012910">
    <property type="entry name" value="Plug_dom"/>
</dbReference>
<dbReference type="PANTHER" id="PTHR32552:SF68">
    <property type="entry name" value="FERRICHROME OUTER MEMBRANE TRANSPORTER_PHAGE RECEPTOR"/>
    <property type="match status" value="1"/>
</dbReference>
<evidence type="ECO:0000256" key="5">
    <source>
        <dbReference type="ARBA" id="ARBA00022496"/>
    </source>
</evidence>
<comment type="subcellular location">
    <subcellularLocation>
        <location evidence="1 14">Cell outer membrane</location>
        <topology evidence="1 14">Multi-pass membrane protein</topology>
    </subcellularLocation>
</comment>
<dbReference type="OrthoDB" id="9758472at2"/>
<dbReference type="SUPFAM" id="SSF56935">
    <property type="entry name" value="Porins"/>
    <property type="match status" value="1"/>
</dbReference>
<evidence type="ECO:0000256" key="16">
    <source>
        <dbReference type="SAM" id="SignalP"/>
    </source>
</evidence>
<proteinExistence type="inferred from homology"/>
<evidence type="ECO:0000256" key="14">
    <source>
        <dbReference type="PROSITE-ProRule" id="PRU01360"/>
    </source>
</evidence>